<dbReference type="AlphaFoldDB" id="A0A1G6Z4W0"/>
<organism evidence="5 6">
    <name type="scientific">Nocardioides lianchengensis</name>
    <dbReference type="NCBI Taxonomy" id="1045774"/>
    <lineage>
        <taxon>Bacteria</taxon>
        <taxon>Bacillati</taxon>
        <taxon>Actinomycetota</taxon>
        <taxon>Actinomycetes</taxon>
        <taxon>Propionibacteriales</taxon>
        <taxon>Nocardioidaceae</taxon>
        <taxon>Nocardioides</taxon>
    </lineage>
</organism>
<keyword evidence="2" id="KW-0238">DNA-binding</keyword>
<dbReference type="InterPro" id="IPR046335">
    <property type="entry name" value="LacI/GalR-like_sensor"/>
</dbReference>
<evidence type="ECO:0000313" key="5">
    <source>
        <dbReference type="EMBL" id="SDD97522.1"/>
    </source>
</evidence>
<dbReference type="PANTHER" id="PTHR30146:SF109">
    <property type="entry name" value="HTH-TYPE TRANSCRIPTIONAL REGULATOR GALS"/>
    <property type="match status" value="1"/>
</dbReference>
<accession>A0A1G6Z4W0</accession>
<dbReference type="PANTHER" id="PTHR30146">
    <property type="entry name" value="LACI-RELATED TRANSCRIPTIONAL REPRESSOR"/>
    <property type="match status" value="1"/>
</dbReference>
<reference evidence="5 6" key="1">
    <citation type="submission" date="2016-10" db="EMBL/GenBank/DDBJ databases">
        <authorList>
            <person name="de Groot N.N."/>
        </authorList>
    </citation>
    <scope>NUCLEOTIDE SEQUENCE [LARGE SCALE GENOMIC DNA]</scope>
    <source>
        <strain evidence="5 6">CGMCC 4.6858</strain>
    </source>
</reference>
<dbReference type="PROSITE" id="PS00356">
    <property type="entry name" value="HTH_LACI_1"/>
    <property type="match status" value="1"/>
</dbReference>
<dbReference type="EMBL" id="FMZM01000013">
    <property type="protein sequence ID" value="SDD97522.1"/>
    <property type="molecule type" value="Genomic_DNA"/>
</dbReference>
<protein>
    <submittedName>
        <fullName evidence="5">LacI family transcriptional regulator</fullName>
    </submittedName>
</protein>
<dbReference type="SUPFAM" id="SSF47413">
    <property type="entry name" value="lambda repressor-like DNA-binding domains"/>
    <property type="match status" value="1"/>
</dbReference>
<evidence type="ECO:0000256" key="3">
    <source>
        <dbReference type="ARBA" id="ARBA00023163"/>
    </source>
</evidence>
<dbReference type="CDD" id="cd06267">
    <property type="entry name" value="PBP1_LacI_sugar_binding-like"/>
    <property type="match status" value="1"/>
</dbReference>
<feature type="domain" description="HTH lacI-type" evidence="4">
    <location>
        <begin position="10"/>
        <end position="64"/>
    </location>
</feature>
<dbReference type="STRING" id="1045774.SAMN05421872_1134"/>
<dbReference type="InterPro" id="IPR028082">
    <property type="entry name" value="Peripla_BP_I"/>
</dbReference>
<proteinExistence type="predicted"/>
<keyword evidence="6" id="KW-1185">Reference proteome</keyword>
<name>A0A1G6Z4W0_9ACTN</name>
<dbReference type="SMART" id="SM00354">
    <property type="entry name" value="HTH_LACI"/>
    <property type="match status" value="1"/>
</dbReference>
<dbReference type="GO" id="GO:0000976">
    <property type="term" value="F:transcription cis-regulatory region binding"/>
    <property type="evidence" value="ECO:0007669"/>
    <property type="project" value="TreeGrafter"/>
</dbReference>
<dbReference type="Gene3D" id="1.10.260.40">
    <property type="entry name" value="lambda repressor-like DNA-binding domains"/>
    <property type="match status" value="1"/>
</dbReference>
<dbReference type="InterPro" id="IPR000843">
    <property type="entry name" value="HTH_LacI"/>
</dbReference>
<dbReference type="Pfam" id="PF00356">
    <property type="entry name" value="LacI"/>
    <property type="match status" value="1"/>
</dbReference>
<dbReference type="Proteomes" id="UP000199034">
    <property type="component" value="Unassembled WGS sequence"/>
</dbReference>
<dbReference type="GO" id="GO:0003700">
    <property type="term" value="F:DNA-binding transcription factor activity"/>
    <property type="evidence" value="ECO:0007669"/>
    <property type="project" value="TreeGrafter"/>
</dbReference>
<dbReference type="PROSITE" id="PS50932">
    <property type="entry name" value="HTH_LACI_2"/>
    <property type="match status" value="1"/>
</dbReference>
<keyword evidence="1" id="KW-0805">Transcription regulation</keyword>
<dbReference type="OrthoDB" id="3226810at2"/>
<dbReference type="SUPFAM" id="SSF53822">
    <property type="entry name" value="Periplasmic binding protein-like I"/>
    <property type="match status" value="1"/>
</dbReference>
<dbReference type="Gene3D" id="3.40.50.2300">
    <property type="match status" value="2"/>
</dbReference>
<evidence type="ECO:0000259" key="4">
    <source>
        <dbReference type="PROSITE" id="PS50932"/>
    </source>
</evidence>
<evidence type="ECO:0000256" key="2">
    <source>
        <dbReference type="ARBA" id="ARBA00023125"/>
    </source>
</evidence>
<keyword evidence="3" id="KW-0804">Transcription</keyword>
<evidence type="ECO:0000313" key="6">
    <source>
        <dbReference type="Proteomes" id="UP000199034"/>
    </source>
</evidence>
<dbReference type="CDD" id="cd01392">
    <property type="entry name" value="HTH_LacI"/>
    <property type="match status" value="1"/>
</dbReference>
<evidence type="ECO:0000256" key="1">
    <source>
        <dbReference type="ARBA" id="ARBA00023015"/>
    </source>
</evidence>
<sequence length="346" mass="37181">MGEESDRRPPRMDDVAKRAGVSVGTVSHVLNHPERVASRTLDRVNRAIEELGFVPDRRARALAGGSSALIGFVVLDLTNSYFVDMARGAEEEAQLAGMNVVLANSDLQAAKELTYLHLFDEERVAGILLTPLARRDEQAWRSAGWRGELVILNTEAEPDRCSVVPDDELGGYLAARHLIEVGRRNLVFAGGLFGLAPVANRLRGAERAVAETNGAVRMSTVVAGGLRPHHGREIGRGLAERSPADRPDGVVAAADLLALGIVQSLAGDPTLRIPDDLSVVGYDNNQASWESEIPLTTVAQPGHAIGQTAARLLIDEIRHPATHLHQHVRIDPQLIVRGSSVPASGR</sequence>
<dbReference type="InterPro" id="IPR010982">
    <property type="entry name" value="Lambda_DNA-bd_dom_sf"/>
</dbReference>
<dbReference type="Pfam" id="PF13377">
    <property type="entry name" value="Peripla_BP_3"/>
    <property type="match status" value="1"/>
</dbReference>
<gene>
    <name evidence="5" type="ORF">SAMN05421872_1134</name>
</gene>